<feature type="region of interest" description="Disordered" evidence="2">
    <location>
        <begin position="531"/>
        <end position="575"/>
    </location>
</feature>
<dbReference type="PANTHER" id="PTHR47942:SF63">
    <property type="entry name" value="PENTATRICOPEPTIDE REPEAT-CONTAINING PROTEIN"/>
    <property type="match status" value="1"/>
</dbReference>
<keyword evidence="4" id="KW-1185">Reference proteome</keyword>
<accession>A0A165I6T5</accession>
<dbReference type="InterPro" id="IPR051222">
    <property type="entry name" value="PPR/CCM1_RNA-binding"/>
</dbReference>
<keyword evidence="1" id="KW-0677">Repeat</keyword>
<dbReference type="OrthoDB" id="2554293at2759"/>
<evidence type="ECO:0000313" key="4">
    <source>
        <dbReference type="Proteomes" id="UP000076871"/>
    </source>
</evidence>
<name>A0A165I6T5_9APHY</name>
<reference evidence="3 4" key="1">
    <citation type="journal article" date="2016" name="Mol. Biol. Evol.">
        <title>Comparative Genomics of Early-Diverging Mushroom-Forming Fungi Provides Insights into the Origins of Lignocellulose Decay Capabilities.</title>
        <authorList>
            <person name="Nagy L.G."/>
            <person name="Riley R."/>
            <person name="Tritt A."/>
            <person name="Adam C."/>
            <person name="Daum C."/>
            <person name="Floudas D."/>
            <person name="Sun H."/>
            <person name="Yadav J.S."/>
            <person name="Pangilinan J."/>
            <person name="Larsson K.H."/>
            <person name="Matsuura K."/>
            <person name="Barry K."/>
            <person name="Labutti K."/>
            <person name="Kuo R."/>
            <person name="Ohm R.A."/>
            <person name="Bhattacharya S.S."/>
            <person name="Shirouzu T."/>
            <person name="Yoshinaga Y."/>
            <person name="Martin F.M."/>
            <person name="Grigoriev I.V."/>
            <person name="Hibbett D.S."/>
        </authorList>
    </citation>
    <scope>NUCLEOTIDE SEQUENCE [LARGE SCALE GENOMIC DNA]</scope>
    <source>
        <strain evidence="3 4">93-53</strain>
    </source>
</reference>
<dbReference type="AlphaFoldDB" id="A0A165I6T5"/>
<sequence length="966" mass="109213">MLCNWSTSANTLLRGVARGSPGLTTPWHASKAISTASILRSLRVREVPNPFTASYQTSAFLSTTALAKSATSTPSPHHVDPPPSEASQASTWDLSSVSLTAAQMSRATAQAVRLCARDGKFGDALYLINSVHSSTHRERQPLPEKENHLAPPRMHLEPINFGQAISPRLSAHSFLHSLIRAGYNKKAAAYAELMFEQGIRIRTHTLSSIVSSLTPSLTNSLNGSMLVNSIRRRPVETMGAPERSFLVADSCTQTAIKLLERARQWGQQRTERMYDNLISGCLMQGEIIVASLLFVLLVKDWQARKAPSEQPLQTEVAEEHPVSSSRLPRFPRFETMPPYPHPTLMISILHHISESFSSKTRENDGRDDYLQSLQSLADLAMLLDSGQLGDGRAMLFRLMYSCPKTKEKVWVQQSGKARVQVEAYRYFHDVLKRQIFSLADRHPPDPPPRLRLNAYNTLLSYALRHRLSPAMASKILEHMCVHRKPPLEPNITTYNILLRSGALLKKMDMSDMALCALRRSKVNADHGIMVEPPVSVTDDKESRTESDNMPKKVDMGDCDGNEHSRPSPSLPPPSRKALRRLYAEKFNVPRAMKNSTREIRANTSTLTSYIAHLTATGKPQAVADVLFFIMPELRIVDHPAWGALTRKERRMLLRESREASMQRAVELGPYAFSAILNALEKSGKMGLAERVWLLAKQAEAASWISHSSLHATGWYLPVHAYTSMLRCYANYSRKALSHIRQEREMAHALAGDGDRSWRPTVDNTKGWAAFVVATQKLLSRNIHGRRRKGSRGLHMLPYRYMSSGGWAVYRSLMDLHLQDKATANQAKRPSPDELFFNTALDLFGRHPQMRLRRSHRNRSHWKRRLRVAIIRYENNNWKPPLWTSRLQNLAQDMIATGYAVPPAFRPLFVGRWVPGTLDFGPSPAQRSGRPYAFPRPPKRFYSFTLATTKVRGLPLRRRYHRRKRDA</sequence>
<proteinExistence type="predicted"/>
<dbReference type="InParanoid" id="A0A165I6T5"/>
<dbReference type="GeneID" id="63818227"/>
<feature type="region of interest" description="Disordered" evidence="2">
    <location>
        <begin position="70"/>
        <end position="91"/>
    </location>
</feature>
<protein>
    <submittedName>
        <fullName evidence="3">Uncharacterized protein</fullName>
    </submittedName>
</protein>
<evidence type="ECO:0000256" key="1">
    <source>
        <dbReference type="ARBA" id="ARBA00022737"/>
    </source>
</evidence>
<feature type="compositionally biased region" description="Basic and acidic residues" evidence="2">
    <location>
        <begin position="537"/>
        <end position="565"/>
    </location>
</feature>
<gene>
    <name evidence="3" type="ORF">LAESUDRAFT_10907</name>
</gene>
<evidence type="ECO:0000313" key="3">
    <source>
        <dbReference type="EMBL" id="KZT12670.1"/>
    </source>
</evidence>
<evidence type="ECO:0000256" key="2">
    <source>
        <dbReference type="SAM" id="MobiDB-lite"/>
    </source>
</evidence>
<organism evidence="3 4">
    <name type="scientific">Laetiporus sulphureus 93-53</name>
    <dbReference type="NCBI Taxonomy" id="1314785"/>
    <lineage>
        <taxon>Eukaryota</taxon>
        <taxon>Fungi</taxon>
        <taxon>Dikarya</taxon>
        <taxon>Basidiomycota</taxon>
        <taxon>Agaricomycotina</taxon>
        <taxon>Agaricomycetes</taxon>
        <taxon>Polyporales</taxon>
        <taxon>Laetiporus</taxon>
    </lineage>
</organism>
<dbReference type="RefSeq" id="XP_040770180.1">
    <property type="nucleotide sequence ID" value="XM_040901195.1"/>
</dbReference>
<dbReference type="PANTHER" id="PTHR47942">
    <property type="entry name" value="TETRATRICOPEPTIDE REPEAT (TPR)-LIKE SUPERFAMILY PROTEIN-RELATED"/>
    <property type="match status" value="1"/>
</dbReference>
<dbReference type="Proteomes" id="UP000076871">
    <property type="component" value="Unassembled WGS sequence"/>
</dbReference>
<dbReference type="STRING" id="1314785.A0A165I6T5"/>
<dbReference type="EMBL" id="KV427605">
    <property type="protein sequence ID" value="KZT12670.1"/>
    <property type="molecule type" value="Genomic_DNA"/>
</dbReference>